<feature type="binding site" evidence="9">
    <location>
        <position position="140"/>
    </location>
    <ligand>
        <name>ATP</name>
        <dbReference type="ChEBI" id="CHEBI:30616"/>
    </ligand>
</feature>
<dbReference type="Pfam" id="PF00308">
    <property type="entry name" value="Bac_DnaA"/>
    <property type="match status" value="1"/>
</dbReference>
<dbReference type="SMART" id="SM01240">
    <property type="entry name" value="IMPDH"/>
    <property type="match status" value="1"/>
</dbReference>
<dbReference type="Proteomes" id="UP000214939">
    <property type="component" value="Unassembled WGS sequence"/>
</dbReference>
<dbReference type="SUPFAM" id="SSF51412">
    <property type="entry name" value="Inosine monophosphate dehydrogenase (IMPDH)"/>
    <property type="match status" value="1"/>
</dbReference>
<dbReference type="Gene3D" id="3.40.50.300">
    <property type="entry name" value="P-loop containing nucleotide triphosphate hydrolases"/>
    <property type="match status" value="1"/>
</dbReference>
<evidence type="ECO:0000256" key="4">
    <source>
        <dbReference type="ARBA" id="ARBA00022741"/>
    </source>
</evidence>
<comment type="caution">
    <text evidence="14">The sequence shown here is derived from an EMBL/GenBank/DDBJ whole genome shotgun (WGS) entry which is preliminary data.</text>
</comment>
<gene>
    <name evidence="9" type="primary">dnaA</name>
    <name evidence="14" type="ORF">A5N45_01430</name>
</gene>
<keyword evidence="8 9" id="KW-0238">DNA-binding</keyword>
<dbReference type="FunFam" id="3.40.50.300:FF:000668">
    <property type="entry name" value="Chromosomal replication initiator protein DnaA"/>
    <property type="match status" value="1"/>
</dbReference>
<dbReference type="InterPro" id="IPR013785">
    <property type="entry name" value="Aldolase_TIM"/>
</dbReference>
<evidence type="ECO:0000259" key="13">
    <source>
        <dbReference type="SMART" id="SM00382"/>
    </source>
</evidence>
<dbReference type="InterPro" id="IPR003593">
    <property type="entry name" value="AAA+_ATPase"/>
</dbReference>
<dbReference type="InterPro" id="IPR001957">
    <property type="entry name" value="Chromosome_initiator_DnaA"/>
</dbReference>
<dbReference type="GO" id="GO:0005524">
    <property type="term" value="F:ATP binding"/>
    <property type="evidence" value="ECO:0007669"/>
    <property type="project" value="UniProtKB-UniRule"/>
</dbReference>
<dbReference type="Pfam" id="PF00478">
    <property type="entry name" value="IMPDH"/>
    <property type="match status" value="1"/>
</dbReference>
<evidence type="ECO:0000313" key="15">
    <source>
        <dbReference type="Proteomes" id="UP000214939"/>
    </source>
</evidence>
<keyword evidence="2 9" id="KW-0963">Cytoplasm</keyword>
<dbReference type="SMART" id="SM00382">
    <property type="entry name" value="AAA"/>
    <property type="match status" value="1"/>
</dbReference>
<dbReference type="HAMAP" id="MF_00377">
    <property type="entry name" value="DnaA_bact"/>
    <property type="match status" value="1"/>
</dbReference>
<keyword evidence="6" id="KW-0560">Oxidoreductase</keyword>
<accession>A0AA44MUH0</accession>
<keyword evidence="5 9" id="KW-0067">ATP-binding</keyword>
<dbReference type="InterPro" id="IPR001093">
    <property type="entry name" value="IMP_DH_GMPRt"/>
</dbReference>
<keyword evidence="7 9" id="KW-0446">Lipid-binding</keyword>
<comment type="subcellular location">
    <subcellularLocation>
        <location evidence="9">Cytoplasm</location>
    </subcellularLocation>
</comment>
<feature type="binding site" evidence="9">
    <location>
        <position position="137"/>
    </location>
    <ligand>
        <name>ATP</name>
        <dbReference type="ChEBI" id="CHEBI:30616"/>
    </ligand>
</feature>
<dbReference type="Gene3D" id="1.10.8.60">
    <property type="match status" value="1"/>
</dbReference>
<evidence type="ECO:0000256" key="1">
    <source>
        <dbReference type="ARBA" id="ARBA00006583"/>
    </source>
</evidence>
<dbReference type="EMBL" id="NNBW01000014">
    <property type="protein sequence ID" value="OYL31628.1"/>
    <property type="molecule type" value="Genomic_DNA"/>
</dbReference>
<feature type="region of interest" description="Domain IV, binds dsDNA" evidence="9">
    <location>
        <begin position="311"/>
        <end position="530"/>
    </location>
</feature>
<dbReference type="PROSITE" id="PS00487">
    <property type="entry name" value="IMP_DH_GMP_RED"/>
    <property type="match status" value="1"/>
</dbReference>
<dbReference type="SUPFAM" id="SSF52540">
    <property type="entry name" value="P-loop containing nucleoside triphosphate hydrolases"/>
    <property type="match status" value="1"/>
</dbReference>
<feature type="region of interest" description="Domain I, interacts with DnaA modulators" evidence="9">
    <location>
        <begin position="1"/>
        <end position="88"/>
    </location>
</feature>
<dbReference type="PANTHER" id="PTHR30050">
    <property type="entry name" value="CHROMOSOMAL REPLICATION INITIATOR PROTEIN DNAA"/>
    <property type="match status" value="1"/>
</dbReference>
<name>A0AA44MUH0_STREE</name>
<evidence type="ECO:0000256" key="8">
    <source>
        <dbReference type="ARBA" id="ARBA00023125"/>
    </source>
</evidence>
<comment type="subunit">
    <text evidence="9">Oligomerizes as a right-handed, spiral filament on DNA at oriC.</text>
</comment>
<dbReference type="NCBIfam" id="NF003966">
    <property type="entry name" value="PRK05458.1"/>
    <property type="match status" value="1"/>
</dbReference>
<protein>
    <recommendedName>
        <fullName evidence="9 10">Chromosomal replication initiator protein DnaA</fullName>
    </recommendedName>
</protein>
<dbReference type="GO" id="GO:0016491">
    <property type="term" value="F:oxidoreductase activity"/>
    <property type="evidence" value="ECO:0007669"/>
    <property type="project" value="UniProtKB-KW"/>
</dbReference>
<evidence type="ECO:0000313" key="14">
    <source>
        <dbReference type="EMBL" id="OYL31628.1"/>
    </source>
</evidence>
<feature type="domain" description="AAA+ ATPase" evidence="13">
    <location>
        <begin position="126"/>
        <end position="258"/>
    </location>
</feature>
<dbReference type="InterPro" id="IPR027417">
    <property type="entry name" value="P-loop_NTPase"/>
</dbReference>
<dbReference type="GO" id="GO:0005737">
    <property type="term" value="C:cytoplasm"/>
    <property type="evidence" value="ECO:0007669"/>
    <property type="project" value="UniProtKB-SubCell"/>
</dbReference>
<reference evidence="14 15" key="1">
    <citation type="submission" date="2017-07" db="EMBL/GenBank/DDBJ databases">
        <title>Invasive disease caused simultaneously by more than one serotype of Streptococcus pneumoniae, South Africa.</title>
        <authorList>
            <person name="Ndlangisa K."/>
            <person name="Du Plessis M."/>
            <person name="Von Gottberg A."/>
        </authorList>
    </citation>
    <scope>NUCLEOTIDE SEQUENCE [LARGE SCALE GENOMIC DNA]</scope>
    <source>
        <strain evidence="14 15">8227-15B</strain>
    </source>
</reference>
<dbReference type="InterPro" id="IPR013317">
    <property type="entry name" value="DnaA_dom"/>
</dbReference>
<dbReference type="CDD" id="cd00381">
    <property type="entry name" value="IMPDH"/>
    <property type="match status" value="1"/>
</dbReference>
<keyword evidence="3 9" id="KW-0235">DNA replication</keyword>
<evidence type="ECO:0000256" key="7">
    <source>
        <dbReference type="ARBA" id="ARBA00023121"/>
    </source>
</evidence>
<dbReference type="GO" id="GO:0006270">
    <property type="term" value="P:DNA replication initiation"/>
    <property type="evidence" value="ECO:0007669"/>
    <property type="project" value="UniProtKB-UniRule"/>
</dbReference>
<comment type="caution">
    <text evidence="9">Lacks conserved residue(s) required for the propagation of feature annotation.</text>
</comment>
<dbReference type="GO" id="GO:0003688">
    <property type="term" value="F:DNA replication origin binding"/>
    <property type="evidence" value="ECO:0007669"/>
    <property type="project" value="UniProtKB-UniRule"/>
</dbReference>
<proteinExistence type="inferred from homology"/>
<comment type="function">
    <text evidence="9 11">Plays an essential role in the initiation and regulation of chromosomal replication. ATP-DnaA binds to the origin of replication (oriC) to initiate formation of the DNA replication initiation complex once per cell cycle. Binds the DnaA box (a 9 base pair repeat at the origin) and separates the double-stranded (ds)DNA. Forms a right-handed helical filament on oriC DNA; dsDNA binds to the exterior of the filament while single-stranded (ss)DNA is stabiized in the filament's interior. The ATP-DnaA-oriC complex binds and stabilizes one strand of the AT-rich DNA unwinding element (DUE), permitting loading of DNA polymerase. After initiation quickly degrades to an ADP-DnaA complex that is not apt for DNA replication. Binds acidic phospholipids.</text>
</comment>
<feature type="binding site" evidence="9">
    <location>
        <position position="141"/>
    </location>
    <ligand>
        <name>ATP</name>
        <dbReference type="ChEBI" id="CHEBI:30616"/>
    </ligand>
</feature>
<evidence type="ECO:0000256" key="6">
    <source>
        <dbReference type="ARBA" id="ARBA00023002"/>
    </source>
</evidence>
<dbReference type="GO" id="GO:0005886">
    <property type="term" value="C:plasma membrane"/>
    <property type="evidence" value="ECO:0007669"/>
    <property type="project" value="TreeGrafter"/>
</dbReference>
<dbReference type="CDD" id="cd00009">
    <property type="entry name" value="AAA"/>
    <property type="match status" value="1"/>
</dbReference>
<feature type="binding site" evidence="9">
    <location>
        <position position="139"/>
    </location>
    <ligand>
        <name>ATP</name>
        <dbReference type="ChEBI" id="CHEBI:30616"/>
    </ligand>
</feature>
<evidence type="ECO:0000256" key="9">
    <source>
        <dbReference type="HAMAP-Rule" id="MF_00377"/>
    </source>
</evidence>
<evidence type="ECO:0000256" key="3">
    <source>
        <dbReference type="ARBA" id="ARBA00022705"/>
    </source>
</evidence>
<dbReference type="GO" id="GO:0008289">
    <property type="term" value="F:lipid binding"/>
    <property type="evidence" value="ECO:0007669"/>
    <property type="project" value="UniProtKB-KW"/>
</dbReference>
<dbReference type="InterPro" id="IPR015875">
    <property type="entry name" value="IMP_DH/GMP_Rdtase_CS"/>
</dbReference>
<dbReference type="InterPro" id="IPR020591">
    <property type="entry name" value="Chromosome_initiator_DnaA-like"/>
</dbReference>
<organism evidence="14 15">
    <name type="scientific">Streptococcus pneumoniae</name>
    <dbReference type="NCBI Taxonomy" id="1313"/>
    <lineage>
        <taxon>Bacteria</taxon>
        <taxon>Bacillati</taxon>
        <taxon>Bacillota</taxon>
        <taxon>Bacilli</taxon>
        <taxon>Lactobacillales</taxon>
        <taxon>Streptococcaceae</taxon>
        <taxon>Streptococcus</taxon>
    </lineage>
</organism>
<evidence type="ECO:0000256" key="10">
    <source>
        <dbReference type="NCBIfam" id="TIGR00362"/>
    </source>
</evidence>
<evidence type="ECO:0000256" key="12">
    <source>
        <dbReference type="RuleBase" id="RU004227"/>
    </source>
</evidence>
<evidence type="ECO:0000256" key="2">
    <source>
        <dbReference type="ARBA" id="ARBA00022490"/>
    </source>
</evidence>
<dbReference type="AlphaFoldDB" id="A0AA44MUH0"/>
<comment type="domain">
    <text evidence="9">Domain I is involved in oligomerization and binding regulators, domain II is flexibile and of varying length in different bacteria, domain III forms the AAA+ region, while domain IV binds dsDNA.</text>
</comment>
<dbReference type="PANTHER" id="PTHR30050:SF2">
    <property type="entry name" value="CHROMOSOMAL REPLICATION INITIATOR PROTEIN DNAA"/>
    <property type="match status" value="1"/>
</dbReference>
<evidence type="ECO:0000256" key="5">
    <source>
        <dbReference type="ARBA" id="ARBA00022840"/>
    </source>
</evidence>
<dbReference type="Gene3D" id="3.20.20.70">
    <property type="entry name" value="Aldolase class I"/>
    <property type="match status" value="1"/>
</dbReference>
<dbReference type="PRINTS" id="PR00051">
    <property type="entry name" value="DNAA"/>
</dbReference>
<dbReference type="GO" id="GO:0006275">
    <property type="term" value="P:regulation of DNA replication"/>
    <property type="evidence" value="ECO:0007669"/>
    <property type="project" value="UniProtKB-UniRule"/>
</dbReference>
<comment type="similarity">
    <text evidence="1 9 12">Belongs to the DnaA family.</text>
</comment>
<evidence type="ECO:0000256" key="11">
    <source>
        <dbReference type="RuleBase" id="RU000577"/>
    </source>
</evidence>
<dbReference type="NCBIfam" id="TIGR00362">
    <property type="entry name" value="DnaA"/>
    <property type="match status" value="1"/>
</dbReference>
<keyword evidence="4 9" id="KW-0547">Nucleotide-binding</keyword>
<sequence>MYDFYAIQAELIKVEENVATIFLPRSEMEMVWEKQLKDIIVVAGFEIYDAEITPHYIFTKPQDTTSSQVEEATNLTLYDYSPKLVSIPYSDTGLKEKYTFDNFIQGDGNVWAVSAALAVSEDLALTYNPLFIYGGPGLGKTHLLNAIGNEILKNIPNARVKYIPAESFINDFLDHLRLGEMEKFKKTYRSLDLLLIDDIQSLSGKKVATQEEFFNTFNALHDKQKQIVLTSDRSPKHLEGLEERLVTRFSWGLTQTITPPDFETRIAILQSKTEHLGYNFQSDTLEYLAGQFDSNVRDLEGAINDITLIARVKKIKDITIDIAHGHADSVISMIQHIKKELPDTFVIAGNVGTPEAVRELENAGADATKVGIGPGKVCITKVKTGFGTGGWQLAALRWCAKAARKPIIADGGIRTHGDIAKSIRFGASMIMIGSLFAGHIESPGKTIEVDGEQFKEYYGSASQYQKGAYKNVEGKRILLPAKGHLQDTLTEMEQDLQSAISYAGGRQVADLKHVDYVIVKNSIWNGDASH</sequence>